<comment type="catalytic activity">
    <reaction evidence="1 9">
        <text>N-(5-phospho-beta-D-ribosyl)anthranilate = 1-(2-carboxyphenylamino)-1-deoxy-D-ribulose 5-phosphate</text>
        <dbReference type="Rhea" id="RHEA:21540"/>
        <dbReference type="ChEBI" id="CHEBI:18277"/>
        <dbReference type="ChEBI" id="CHEBI:58613"/>
        <dbReference type="EC" id="5.3.1.24"/>
    </reaction>
</comment>
<evidence type="ECO:0000313" key="11">
    <source>
        <dbReference type="EMBL" id="MDG3007171.1"/>
    </source>
</evidence>
<dbReference type="GO" id="GO:0016853">
    <property type="term" value="F:isomerase activity"/>
    <property type="evidence" value="ECO:0007669"/>
    <property type="project" value="UniProtKB-KW"/>
</dbReference>
<dbReference type="PANTHER" id="PTHR42894:SF1">
    <property type="entry name" value="N-(5'-PHOSPHORIBOSYL)ANTHRANILATE ISOMERASE"/>
    <property type="match status" value="1"/>
</dbReference>
<name>A0ABT6FHV2_9BACT</name>
<dbReference type="Proteomes" id="UP001216907">
    <property type="component" value="Unassembled WGS sequence"/>
</dbReference>
<comment type="similarity">
    <text evidence="9">Belongs to the TrpF family.</text>
</comment>
<evidence type="ECO:0000256" key="6">
    <source>
        <dbReference type="ARBA" id="ARBA00022822"/>
    </source>
</evidence>
<keyword evidence="6 9" id="KW-0822">Tryptophan biosynthesis</keyword>
<comment type="pathway">
    <text evidence="2 9">Amino-acid biosynthesis; L-tryptophan biosynthesis; L-tryptophan from chorismate: step 3/5.</text>
</comment>
<dbReference type="InterPro" id="IPR001240">
    <property type="entry name" value="PRAI_dom"/>
</dbReference>
<evidence type="ECO:0000256" key="1">
    <source>
        <dbReference type="ARBA" id="ARBA00001164"/>
    </source>
</evidence>
<evidence type="ECO:0000313" key="12">
    <source>
        <dbReference type="Proteomes" id="UP001216907"/>
    </source>
</evidence>
<evidence type="ECO:0000256" key="8">
    <source>
        <dbReference type="ARBA" id="ARBA00023235"/>
    </source>
</evidence>
<dbReference type="InterPro" id="IPR011060">
    <property type="entry name" value="RibuloseP-bd_barrel"/>
</dbReference>
<keyword evidence="7 9" id="KW-0057">Aromatic amino acid biosynthesis</keyword>
<keyword evidence="8 9" id="KW-0413">Isomerase</keyword>
<evidence type="ECO:0000256" key="3">
    <source>
        <dbReference type="ARBA" id="ARBA00012572"/>
    </source>
</evidence>
<dbReference type="HAMAP" id="MF_00135">
    <property type="entry name" value="PRAI"/>
    <property type="match status" value="1"/>
</dbReference>
<keyword evidence="5 9" id="KW-0028">Amino-acid biosynthesis</keyword>
<proteinExistence type="inferred from homology"/>
<dbReference type="Pfam" id="PF00697">
    <property type="entry name" value="PRAI"/>
    <property type="match status" value="1"/>
</dbReference>
<evidence type="ECO:0000256" key="7">
    <source>
        <dbReference type="ARBA" id="ARBA00023141"/>
    </source>
</evidence>
<evidence type="ECO:0000259" key="10">
    <source>
        <dbReference type="Pfam" id="PF00697"/>
    </source>
</evidence>
<evidence type="ECO:0000256" key="5">
    <source>
        <dbReference type="ARBA" id="ARBA00022605"/>
    </source>
</evidence>
<dbReference type="RefSeq" id="WP_277863459.1">
    <property type="nucleotide sequence ID" value="NZ_JARRAG010000002.1"/>
</dbReference>
<accession>A0ABT6FHV2</accession>
<dbReference type="Gene3D" id="3.20.20.70">
    <property type="entry name" value="Aldolase class I"/>
    <property type="match status" value="1"/>
</dbReference>
<sequence>MPLAADPLFRGSPGIKVCGLTDPAEAVACLAAGVDWIGLNFHPPSPRSLTIDRAGAILSACPRPDAAVGLFVDRPPAEVVATCRTLGLSRVQLHGDEPPEDLSALGEFFLIRAFRLRDASAVRAMSAHLERASRLGRAPDAVLIDAWSPSAFGGTGATITASILVDLPPIARLMLAGGLTPENVAARALAIRPWMVDLASGVESAPGRKDLDKVQSLVRALRPVPA</sequence>
<comment type="caution">
    <text evidence="11">The sequence shown here is derived from an EMBL/GenBank/DDBJ whole genome shotgun (WGS) entry which is preliminary data.</text>
</comment>
<dbReference type="InterPro" id="IPR044643">
    <property type="entry name" value="TrpF_fam"/>
</dbReference>
<dbReference type="PANTHER" id="PTHR42894">
    <property type="entry name" value="N-(5'-PHOSPHORIBOSYL)ANTHRANILATE ISOMERASE"/>
    <property type="match status" value="1"/>
</dbReference>
<feature type="domain" description="N-(5'phosphoribosyl) anthranilate isomerase (PRAI)" evidence="10">
    <location>
        <begin position="16"/>
        <end position="219"/>
    </location>
</feature>
<keyword evidence="12" id="KW-1185">Reference proteome</keyword>
<dbReference type="InterPro" id="IPR013785">
    <property type="entry name" value="Aldolase_TIM"/>
</dbReference>
<gene>
    <name evidence="9" type="primary">trpF</name>
    <name evidence="11" type="ORF">PZE19_25685</name>
</gene>
<dbReference type="EC" id="5.3.1.24" evidence="3 9"/>
<evidence type="ECO:0000256" key="9">
    <source>
        <dbReference type="HAMAP-Rule" id="MF_00135"/>
    </source>
</evidence>
<dbReference type="SUPFAM" id="SSF51366">
    <property type="entry name" value="Ribulose-phoshate binding barrel"/>
    <property type="match status" value="1"/>
</dbReference>
<dbReference type="EMBL" id="JARRAG010000002">
    <property type="protein sequence ID" value="MDG3007171.1"/>
    <property type="molecule type" value="Genomic_DNA"/>
</dbReference>
<reference evidence="11 12" key="1">
    <citation type="submission" date="2023-03" db="EMBL/GenBank/DDBJ databases">
        <title>Paludisphaera mucosa sp. nov. a novel planctomycete from northern fen.</title>
        <authorList>
            <person name="Ivanova A."/>
        </authorList>
    </citation>
    <scope>NUCLEOTIDE SEQUENCE [LARGE SCALE GENOMIC DNA]</scope>
    <source>
        <strain evidence="11 12">Pla2</strain>
    </source>
</reference>
<organism evidence="11 12">
    <name type="scientific">Paludisphaera mucosa</name>
    <dbReference type="NCBI Taxonomy" id="3030827"/>
    <lineage>
        <taxon>Bacteria</taxon>
        <taxon>Pseudomonadati</taxon>
        <taxon>Planctomycetota</taxon>
        <taxon>Planctomycetia</taxon>
        <taxon>Isosphaerales</taxon>
        <taxon>Isosphaeraceae</taxon>
        <taxon>Paludisphaera</taxon>
    </lineage>
</organism>
<dbReference type="CDD" id="cd00405">
    <property type="entry name" value="PRAI"/>
    <property type="match status" value="1"/>
</dbReference>
<evidence type="ECO:0000256" key="4">
    <source>
        <dbReference type="ARBA" id="ARBA00022272"/>
    </source>
</evidence>
<evidence type="ECO:0000256" key="2">
    <source>
        <dbReference type="ARBA" id="ARBA00004664"/>
    </source>
</evidence>
<protein>
    <recommendedName>
        <fullName evidence="4 9">N-(5'-phosphoribosyl)anthranilate isomerase</fullName>
        <shortName evidence="9">PRAI</shortName>
        <ecNumber evidence="3 9">5.3.1.24</ecNumber>
    </recommendedName>
</protein>